<dbReference type="SUPFAM" id="SSF52540">
    <property type="entry name" value="P-loop containing nucleoside triphosphate hydrolases"/>
    <property type="match status" value="1"/>
</dbReference>
<protein>
    <submittedName>
        <fullName evidence="1">Uncharacterized protein</fullName>
    </submittedName>
</protein>
<reference evidence="1" key="2">
    <citation type="submission" date="2020-06" db="EMBL/GenBank/DDBJ databases">
        <authorList>
            <person name="Sheffer M."/>
        </authorList>
    </citation>
    <scope>NUCLEOTIDE SEQUENCE</scope>
</reference>
<accession>A0A8T0E3X3</accession>
<proteinExistence type="predicted"/>
<dbReference type="PANTHER" id="PTHR47979">
    <property type="entry name" value="DRAB11-RELATED"/>
    <property type="match status" value="1"/>
</dbReference>
<dbReference type="InterPro" id="IPR050209">
    <property type="entry name" value="Rab_GTPases_membrane_traffic"/>
</dbReference>
<dbReference type="OrthoDB" id="10486868at2759"/>
<dbReference type="Gene3D" id="3.40.50.300">
    <property type="entry name" value="P-loop containing nucleotide triphosphate hydrolases"/>
    <property type="match status" value="1"/>
</dbReference>
<keyword evidence="2" id="KW-1185">Reference proteome</keyword>
<evidence type="ECO:0000313" key="2">
    <source>
        <dbReference type="Proteomes" id="UP000807504"/>
    </source>
</evidence>
<evidence type="ECO:0000313" key="1">
    <source>
        <dbReference type="EMBL" id="KAF8765133.1"/>
    </source>
</evidence>
<dbReference type="SMART" id="SM00175">
    <property type="entry name" value="RAB"/>
    <property type="match status" value="1"/>
</dbReference>
<gene>
    <name evidence="1" type="ORF">HNY73_023126</name>
</gene>
<dbReference type="InterPro" id="IPR001806">
    <property type="entry name" value="Small_GTPase"/>
</dbReference>
<dbReference type="EMBL" id="JABXBU010002231">
    <property type="protein sequence ID" value="KAF8765133.1"/>
    <property type="molecule type" value="Genomic_DNA"/>
</dbReference>
<dbReference type="GO" id="GO:0003924">
    <property type="term" value="F:GTPase activity"/>
    <property type="evidence" value="ECO:0007669"/>
    <property type="project" value="InterPro"/>
</dbReference>
<dbReference type="InterPro" id="IPR027417">
    <property type="entry name" value="P-loop_NTPase"/>
</dbReference>
<dbReference type="AlphaFoldDB" id="A0A8T0E3X3"/>
<dbReference type="GO" id="GO:0005525">
    <property type="term" value="F:GTP binding"/>
    <property type="evidence" value="ECO:0007669"/>
    <property type="project" value="InterPro"/>
</dbReference>
<name>A0A8T0E3X3_ARGBR</name>
<dbReference type="Pfam" id="PF00071">
    <property type="entry name" value="Ras"/>
    <property type="match status" value="1"/>
</dbReference>
<dbReference type="Proteomes" id="UP000807504">
    <property type="component" value="Unassembled WGS sequence"/>
</dbReference>
<comment type="caution">
    <text evidence="1">The sequence shown here is derived from an EMBL/GenBank/DDBJ whole genome shotgun (WGS) entry which is preliminary data.</text>
</comment>
<reference evidence="1" key="1">
    <citation type="journal article" date="2020" name="bioRxiv">
        <title>Chromosome-level reference genome of the European wasp spider Argiope bruennichi: a resource for studies on range expansion and evolutionary adaptation.</title>
        <authorList>
            <person name="Sheffer M.M."/>
            <person name="Hoppe A."/>
            <person name="Krehenwinkel H."/>
            <person name="Uhl G."/>
            <person name="Kuss A.W."/>
            <person name="Jensen L."/>
            <person name="Jensen C."/>
            <person name="Gillespie R.G."/>
            <person name="Hoff K.J."/>
            <person name="Prost S."/>
        </authorList>
    </citation>
    <scope>NUCLEOTIDE SEQUENCE</scope>
</reference>
<organism evidence="1 2">
    <name type="scientific">Argiope bruennichi</name>
    <name type="common">Wasp spider</name>
    <name type="synonym">Aranea bruennichi</name>
    <dbReference type="NCBI Taxonomy" id="94029"/>
    <lineage>
        <taxon>Eukaryota</taxon>
        <taxon>Metazoa</taxon>
        <taxon>Ecdysozoa</taxon>
        <taxon>Arthropoda</taxon>
        <taxon>Chelicerata</taxon>
        <taxon>Arachnida</taxon>
        <taxon>Araneae</taxon>
        <taxon>Araneomorphae</taxon>
        <taxon>Entelegynae</taxon>
        <taxon>Araneoidea</taxon>
        <taxon>Araneidae</taxon>
        <taxon>Argiope</taxon>
    </lineage>
</organism>
<sequence>MASPLHRCISRRRNKSSSLPDLRQTIVHKIAGRFRREYVCVIGDGGTGRNTLVRRFLNMSDGPFRYSQVTRYNYRFIMVHLSERPNIRDQEIVNLCVYIFNLEGLSSHTFHLSVHLNSFAIVFDISRRSTFFSAVHCMHRYAAYLGHNRYILVGNKVDHLRPEVSQEEAVAAAAERGARRYYGCSALMNINMDSVFDALLLMALDPFRPLPP</sequence>
<dbReference type="PRINTS" id="PR00449">
    <property type="entry name" value="RASTRNSFRMNG"/>
</dbReference>
<dbReference type="CDD" id="cd00882">
    <property type="entry name" value="Ras_like_GTPase"/>
    <property type="match status" value="1"/>
</dbReference>